<feature type="transmembrane region" description="Helical" evidence="1">
    <location>
        <begin position="112"/>
        <end position="138"/>
    </location>
</feature>
<dbReference type="RefSeq" id="WP_368655857.1">
    <property type="nucleotide sequence ID" value="NZ_CP162607.1"/>
</dbReference>
<feature type="transmembrane region" description="Helical" evidence="1">
    <location>
        <begin position="217"/>
        <end position="236"/>
    </location>
</feature>
<feature type="transmembrane region" description="Helical" evidence="1">
    <location>
        <begin position="83"/>
        <end position="100"/>
    </location>
</feature>
<feature type="transmembrane region" description="Helical" evidence="1">
    <location>
        <begin position="48"/>
        <end position="71"/>
    </location>
</feature>
<feature type="transmembrane region" description="Helical" evidence="1">
    <location>
        <begin position="6"/>
        <end position="27"/>
    </location>
</feature>
<organism evidence="2">
    <name type="scientific">Pseudomonas sp. Hg7Tf</name>
    <dbReference type="NCBI Taxonomy" id="3236988"/>
    <lineage>
        <taxon>Bacteria</taxon>
        <taxon>Pseudomonadati</taxon>
        <taxon>Pseudomonadota</taxon>
        <taxon>Gammaproteobacteria</taxon>
        <taxon>Pseudomonadales</taxon>
        <taxon>Pseudomonadaceae</taxon>
        <taxon>Pseudomonas</taxon>
    </lineage>
</organism>
<dbReference type="EMBL" id="CP162607">
    <property type="protein sequence ID" value="XDK37899.1"/>
    <property type="molecule type" value="Genomic_DNA"/>
</dbReference>
<keyword evidence="1" id="KW-0472">Membrane</keyword>
<gene>
    <name evidence="2" type="ORF">AB4Y39_04270</name>
</gene>
<proteinExistence type="predicted"/>
<dbReference type="AlphaFoldDB" id="A0AB39I022"/>
<keyword evidence="1" id="KW-1133">Transmembrane helix</keyword>
<feature type="transmembrane region" description="Helical" evidence="1">
    <location>
        <begin position="158"/>
        <end position="185"/>
    </location>
</feature>
<name>A0AB39I022_9PSED</name>
<sequence length="326" mass="36808">MWGYVALYVLFAAGVYCVDRFTHRSLFVRTQNRHFRWKLNFSVRDWRLDEYLAAIILTCAVILQLMLMLYWAGNSPDKTLARWLFALLSLGSIVPVVRLLRLVERYARHKGWLTVLAALLTVAAGLVASAETDAFILAQTRLEPGQFPGAQKTLTFIYLVYIWYLATSLLMPLVMFIGALVYGMTAPGFKQQVRRNRITAICWNLYIPGSDWHRRHWLRASCVIGVLYTAVILLGFSDVVNAKLRTVLHESLVYASFHLGPEDCALSDQPPGTRLALLAKGGVVVAQPMAGGYRYSEQACSLQSAAQMETARHLRIRNARAQDAYF</sequence>
<evidence type="ECO:0000313" key="2">
    <source>
        <dbReference type="EMBL" id="XDK37899.1"/>
    </source>
</evidence>
<accession>A0AB39I022</accession>
<protein>
    <submittedName>
        <fullName evidence="2">Uncharacterized protein</fullName>
    </submittedName>
</protein>
<keyword evidence="1" id="KW-0812">Transmembrane</keyword>
<reference evidence="2" key="1">
    <citation type="submission" date="2024-07" db="EMBL/GenBank/DDBJ databases">
        <title>Identification and characteristics of a novel species of coltsfoot's symbiotic bacteria.</title>
        <authorList>
            <person name="Juszczyk A."/>
            <person name="Jasielczuk I."/>
            <person name="Gurgul A."/>
            <person name="Rogala M."/>
            <person name="Kowalczyk A."/>
            <person name="Szmatola T."/>
            <person name="Kosecka-Strojek M."/>
            <person name="Arent Z."/>
            <person name="Latowski D."/>
        </authorList>
    </citation>
    <scope>NUCLEOTIDE SEQUENCE</scope>
    <source>
        <strain evidence="2">Hg7Tf</strain>
    </source>
</reference>
<evidence type="ECO:0000256" key="1">
    <source>
        <dbReference type="SAM" id="Phobius"/>
    </source>
</evidence>